<gene>
    <name evidence="2" type="ORF">G9Q37_04660</name>
</gene>
<dbReference type="EMBL" id="CP049989">
    <property type="protein sequence ID" value="QIM51478.1"/>
    <property type="molecule type" value="Genomic_DNA"/>
</dbReference>
<dbReference type="RefSeq" id="WP_166225252.1">
    <property type="nucleotide sequence ID" value="NZ_CP049989.1"/>
</dbReference>
<dbReference type="Pfam" id="PF00577">
    <property type="entry name" value="Usher"/>
    <property type="match status" value="2"/>
</dbReference>
<sequence length="766" mass="81832">MRRRRSEGLWRLLLWLALLGPAAVHAQPAPRLIEVWLNGQRVDTYAPLMEEAGAWYAPRAVLQQWRLRPVDAPRWIEGAAHHRLDAWNPLFDVAAQRLVLDAPIADFEPQRLQMDGTPATRTPIVEPLPGVALDYSSNLESDRGGSRHATLLDLRAFGWSAGGLLRSSGVLRSGADLQNLPRWQRLDTAWTHADPQGLRRTTVGDSITCGGELAPALRFAGVQHGTDFALRPDLITQPLPAVQGSAQVPSGVDLLVNGRAAGTASVGPGRYTLDALPGVTGAGEIRVVQRDVLGVEQVQTVPYYVSPRLLREGLSDGCAEAGVLRRGYATSADTYRDGFVAGALRHGLSNDLTLLGRAELARHARTASAGLHWVPARLGVFSAQVATSDTEGLGRGQRTVLGFERIERRGTLNLTAEANGAHFRLLDGSALPRRRVGLFAGTSIGQTTVSGGAIWQRDAFDRPARVLTAGVQRRLGAQWHMGASLFRREGSTSVAVLFTRALDPRTSVAVRVQGGDQPGLTAQAQRNEATTGGLGWRLQGGNDALRGLAGLSWLGEAGRVELQAARWRDDPSTHWRATAQGGVLWFGGAPVIGRPLGDTAAARVELDGLPGVGVQLNHRDVAVTDARGHAWVWGLLPWQDNTVGIAADVLPLDVAVTVPTLNVRAPAQTAVRVRFPAQRTRSALLVVLRPDGAYVAAGSRATRLGDEGSAGAPFGHGGQVWIADAAAQNVLRIEGPQGLCHLKFTLPEDLPMATLGPLTCTPELPS</sequence>
<dbReference type="InterPro" id="IPR042186">
    <property type="entry name" value="FimD_plug_dom"/>
</dbReference>
<evidence type="ECO:0000256" key="1">
    <source>
        <dbReference type="SAM" id="SignalP"/>
    </source>
</evidence>
<dbReference type="GO" id="GO:0009297">
    <property type="term" value="P:pilus assembly"/>
    <property type="evidence" value="ECO:0007669"/>
    <property type="project" value="InterPro"/>
</dbReference>
<dbReference type="Gene3D" id="2.60.40.2610">
    <property type="entry name" value="Outer membrane usher protein FimD, plug domain"/>
    <property type="match status" value="1"/>
</dbReference>
<dbReference type="GO" id="GO:0009279">
    <property type="term" value="C:cell outer membrane"/>
    <property type="evidence" value="ECO:0007669"/>
    <property type="project" value="TreeGrafter"/>
</dbReference>
<keyword evidence="1" id="KW-0732">Signal</keyword>
<dbReference type="PANTHER" id="PTHR30451:SF5">
    <property type="entry name" value="SLR0019 PROTEIN"/>
    <property type="match status" value="1"/>
</dbReference>
<dbReference type="Proteomes" id="UP000503162">
    <property type="component" value="Chromosome"/>
</dbReference>
<dbReference type="KEGG" id="hcz:G9Q37_04660"/>
<keyword evidence="3" id="KW-1185">Reference proteome</keyword>
<protein>
    <submittedName>
        <fullName evidence="2">Fimbrial biogenesis outer membrane usher protein</fullName>
    </submittedName>
</protein>
<organism evidence="2 3">
    <name type="scientific">Hydrogenophaga crocea</name>
    <dbReference type="NCBI Taxonomy" id="2716225"/>
    <lineage>
        <taxon>Bacteria</taxon>
        <taxon>Pseudomonadati</taxon>
        <taxon>Pseudomonadota</taxon>
        <taxon>Betaproteobacteria</taxon>
        <taxon>Burkholderiales</taxon>
        <taxon>Comamonadaceae</taxon>
        <taxon>Hydrogenophaga</taxon>
    </lineage>
</organism>
<feature type="signal peptide" evidence="1">
    <location>
        <begin position="1"/>
        <end position="26"/>
    </location>
</feature>
<dbReference type="AlphaFoldDB" id="A0A6G8IEH8"/>
<reference evidence="2 3" key="1">
    <citation type="submission" date="2020-03" db="EMBL/GenBank/DDBJ databases">
        <title>Hydrogenophaga sp. nov. isolated from cyanobacterial mat.</title>
        <authorList>
            <person name="Thorat V."/>
            <person name="Kirdat K."/>
            <person name="Tiwarekar B."/>
            <person name="Costa E.D."/>
            <person name="Yadav A."/>
        </authorList>
    </citation>
    <scope>NUCLEOTIDE SEQUENCE [LARGE SCALE GENOMIC DNA]</scope>
    <source>
        <strain evidence="2 3">BA0156</strain>
    </source>
</reference>
<evidence type="ECO:0000313" key="2">
    <source>
        <dbReference type="EMBL" id="QIM51478.1"/>
    </source>
</evidence>
<feature type="chain" id="PRO_5026243870" evidence="1">
    <location>
        <begin position="27"/>
        <end position="766"/>
    </location>
</feature>
<name>A0A6G8IEH8_9BURK</name>
<accession>A0A6G8IEH8</accession>
<dbReference type="GO" id="GO:0015473">
    <property type="term" value="F:fimbrial usher porin activity"/>
    <property type="evidence" value="ECO:0007669"/>
    <property type="project" value="InterPro"/>
</dbReference>
<dbReference type="Gene3D" id="2.60.40.3110">
    <property type="match status" value="1"/>
</dbReference>
<dbReference type="PANTHER" id="PTHR30451">
    <property type="entry name" value="OUTER MEMBRANE USHER PROTEIN"/>
    <property type="match status" value="1"/>
</dbReference>
<evidence type="ECO:0000313" key="3">
    <source>
        <dbReference type="Proteomes" id="UP000503162"/>
    </source>
</evidence>
<proteinExistence type="predicted"/>
<dbReference type="InterPro" id="IPR000015">
    <property type="entry name" value="Fimb_usher"/>
</dbReference>